<dbReference type="InterPro" id="IPR029058">
    <property type="entry name" value="AB_hydrolase_fold"/>
</dbReference>
<sequence length="315" mass="34465">MGTVYTVFSVLATLAGALLVVVLLLNRLAPLTAARLGMELERWRAGLRLKRVAVPGFVMPYLEGGRGTPLVLVHGFGGDKDNFTRIARYLTPHYHVVIPDLPGFGEATRDAAASYTIAEQVERLRAFLDQVAPGPVHLGGNSMGGFIAAQFAATYPQRVASLWLLDPAGTAAAQSSAVLERYRDTGDMPLLLRQPGDVQRLIASTTHREPFLPYCVRTWLGRRGAADLALHQRIMHQLTTAPLLEQQYRELAPPALIVWGQQDRILHPSGAAALGALFRRSRTILMPGIGHLPMLEAPRQSARDYLAFRRESAPA</sequence>
<dbReference type="Pfam" id="PF00561">
    <property type="entry name" value="Abhydrolase_1"/>
    <property type="match status" value="1"/>
</dbReference>
<evidence type="ECO:0000313" key="3">
    <source>
        <dbReference type="Proteomes" id="UP000534388"/>
    </source>
</evidence>
<dbReference type="EMBL" id="JACEZT010000028">
    <property type="protein sequence ID" value="MBA5640230.1"/>
    <property type="molecule type" value="Genomic_DNA"/>
</dbReference>
<keyword evidence="3" id="KW-1185">Reference proteome</keyword>
<dbReference type="InterPro" id="IPR000639">
    <property type="entry name" value="Epox_hydrolase-like"/>
</dbReference>
<gene>
    <name evidence="2" type="ORF">H3H37_24500</name>
</gene>
<keyword evidence="2" id="KW-0378">Hydrolase</keyword>
<comment type="caution">
    <text evidence="2">The sequence shown here is derived from an EMBL/GenBank/DDBJ whole genome shotgun (WGS) entry which is preliminary data.</text>
</comment>
<dbReference type="PRINTS" id="PR00111">
    <property type="entry name" value="ABHYDROLASE"/>
</dbReference>
<name>A0A7W2IED8_9BURK</name>
<dbReference type="PANTHER" id="PTHR43798:SF5">
    <property type="entry name" value="MONOACYLGLYCEROL LIPASE ABHD6"/>
    <property type="match status" value="1"/>
</dbReference>
<reference evidence="2 3" key="1">
    <citation type="submission" date="2020-07" db="EMBL/GenBank/DDBJ databases">
        <title>Novel species isolated from subtropical streams in China.</title>
        <authorList>
            <person name="Lu H."/>
        </authorList>
    </citation>
    <scope>NUCLEOTIDE SEQUENCE [LARGE SCALE GENOMIC DNA]</scope>
    <source>
        <strain evidence="2 3">LX20W</strain>
    </source>
</reference>
<dbReference type="PRINTS" id="PR00412">
    <property type="entry name" value="EPOXHYDRLASE"/>
</dbReference>
<dbReference type="RefSeq" id="WP_182167447.1">
    <property type="nucleotide sequence ID" value="NZ_JACEZT010000028.1"/>
</dbReference>
<feature type="domain" description="AB hydrolase-1" evidence="1">
    <location>
        <begin position="69"/>
        <end position="298"/>
    </location>
</feature>
<dbReference type="GO" id="GO:0016020">
    <property type="term" value="C:membrane"/>
    <property type="evidence" value="ECO:0007669"/>
    <property type="project" value="TreeGrafter"/>
</dbReference>
<dbReference type="Proteomes" id="UP000534388">
    <property type="component" value="Unassembled WGS sequence"/>
</dbReference>
<dbReference type="GO" id="GO:0047372">
    <property type="term" value="F:monoacylglycerol lipase activity"/>
    <property type="evidence" value="ECO:0007669"/>
    <property type="project" value="TreeGrafter"/>
</dbReference>
<dbReference type="SUPFAM" id="SSF53474">
    <property type="entry name" value="alpha/beta-Hydrolases"/>
    <property type="match status" value="1"/>
</dbReference>
<dbReference type="InterPro" id="IPR000073">
    <property type="entry name" value="AB_hydrolase_1"/>
</dbReference>
<dbReference type="AlphaFoldDB" id="A0A7W2IED8"/>
<evidence type="ECO:0000259" key="1">
    <source>
        <dbReference type="Pfam" id="PF00561"/>
    </source>
</evidence>
<proteinExistence type="predicted"/>
<evidence type="ECO:0000313" key="2">
    <source>
        <dbReference type="EMBL" id="MBA5640230.1"/>
    </source>
</evidence>
<accession>A0A7W2IED8</accession>
<dbReference type="PANTHER" id="PTHR43798">
    <property type="entry name" value="MONOACYLGLYCEROL LIPASE"/>
    <property type="match status" value="1"/>
</dbReference>
<dbReference type="GO" id="GO:0046464">
    <property type="term" value="P:acylglycerol catabolic process"/>
    <property type="evidence" value="ECO:0007669"/>
    <property type="project" value="TreeGrafter"/>
</dbReference>
<dbReference type="InterPro" id="IPR050266">
    <property type="entry name" value="AB_hydrolase_sf"/>
</dbReference>
<organism evidence="2 3">
    <name type="scientific">Rugamonas brunnea</name>
    <dbReference type="NCBI Taxonomy" id="2758569"/>
    <lineage>
        <taxon>Bacteria</taxon>
        <taxon>Pseudomonadati</taxon>
        <taxon>Pseudomonadota</taxon>
        <taxon>Betaproteobacteria</taxon>
        <taxon>Burkholderiales</taxon>
        <taxon>Oxalobacteraceae</taxon>
        <taxon>Telluria group</taxon>
        <taxon>Rugamonas</taxon>
    </lineage>
</organism>
<protein>
    <submittedName>
        <fullName evidence="2">Alpha/beta fold hydrolase</fullName>
    </submittedName>
</protein>
<dbReference type="Gene3D" id="3.40.50.1820">
    <property type="entry name" value="alpha/beta hydrolase"/>
    <property type="match status" value="1"/>
</dbReference>